<evidence type="ECO:0000313" key="3">
    <source>
        <dbReference type="Proteomes" id="UP001642540"/>
    </source>
</evidence>
<keyword evidence="3" id="KW-1185">Reference proteome</keyword>
<name>A0ABP1PKE2_9HEXA</name>
<accession>A0ABP1PKE2</accession>
<feature type="region of interest" description="Disordered" evidence="1">
    <location>
        <begin position="1"/>
        <end position="27"/>
    </location>
</feature>
<sequence>MEVEGELGPPGVARTKPRRRRIRSELDRLLSDEGTRNLLRAIKKTNTQKKPHQSVFRKRITKRVRVVKRVKSPSTSQEDHKLNNLIDFNSIALHTRETVGFITISFKDNPNIDDNHAISGAFNINVLQSVENAIKSYEQDANVNVIVLQSSHSKYFCNGLDLHDLLQPGKDNNSASKIVKAIKSLITTLNSSRKVLVASVTGDCVGFGVMILPLFDLVYANDKSMFKVHYNALGQSPEGIALFKNHLCGAGIGLGKITSLLYQDTPITAIEAESSGLVTETLWPGSYQEDLTMRLSRLTSSKTLSKTKSSIRTHKRNFKMSDLSAEFSAIETQWNSEEFHQRLKAFIQNENTTSIINGNNTHNINGA</sequence>
<gene>
    <name evidence="2" type="ORF">ODALV1_LOCUS1009</name>
</gene>
<protein>
    <submittedName>
        <fullName evidence="2">Uncharacterized protein</fullName>
    </submittedName>
</protein>
<proteinExistence type="predicted"/>
<dbReference type="Pfam" id="PF00378">
    <property type="entry name" value="ECH_1"/>
    <property type="match status" value="1"/>
</dbReference>
<dbReference type="SUPFAM" id="SSF52096">
    <property type="entry name" value="ClpP/crotonase"/>
    <property type="match status" value="1"/>
</dbReference>
<evidence type="ECO:0000256" key="1">
    <source>
        <dbReference type="SAM" id="MobiDB-lite"/>
    </source>
</evidence>
<comment type="caution">
    <text evidence="2">The sequence shown here is derived from an EMBL/GenBank/DDBJ whole genome shotgun (WGS) entry which is preliminary data.</text>
</comment>
<evidence type="ECO:0000313" key="2">
    <source>
        <dbReference type="EMBL" id="CAL8069966.1"/>
    </source>
</evidence>
<dbReference type="InterPro" id="IPR051053">
    <property type="entry name" value="ECH/Chromodomain_protein"/>
</dbReference>
<dbReference type="PANTHER" id="PTHR43684:SF13">
    <property type="entry name" value="CHROMODOMAIN Y-LIKE PROTEIN"/>
    <property type="match status" value="1"/>
</dbReference>
<dbReference type="CDD" id="cd06558">
    <property type="entry name" value="crotonase-like"/>
    <property type="match status" value="1"/>
</dbReference>
<organism evidence="2 3">
    <name type="scientific">Orchesella dallaii</name>
    <dbReference type="NCBI Taxonomy" id="48710"/>
    <lineage>
        <taxon>Eukaryota</taxon>
        <taxon>Metazoa</taxon>
        <taxon>Ecdysozoa</taxon>
        <taxon>Arthropoda</taxon>
        <taxon>Hexapoda</taxon>
        <taxon>Collembola</taxon>
        <taxon>Entomobryomorpha</taxon>
        <taxon>Entomobryoidea</taxon>
        <taxon>Orchesellidae</taxon>
        <taxon>Orchesellinae</taxon>
        <taxon>Orchesella</taxon>
    </lineage>
</organism>
<dbReference type="InterPro" id="IPR001753">
    <property type="entry name" value="Enoyl-CoA_hydra/iso"/>
</dbReference>
<dbReference type="PANTHER" id="PTHR43684">
    <property type="match status" value="1"/>
</dbReference>
<dbReference type="InterPro" id="IPR029045">
    <property type="entry name" value="ClpP/crotonase-like_dom_sf"/>
</dbReference>
<dbReference type="Gene3D" id="3.90.226.10">
    <property type="entry name" value="2-enoyl-CoA Hydratase, Chain A, domain 1"/>
    <property type="match status" value="1"/>
</dbReference>
<reference evidence="2 3" key="1">
    <citation type="submission" date="2024-08" db="EMBL/GenBank/DDBJ databases">
        <authorList>
            <person name="Cucini C."/>
            <person name="Frati F."/>
        </authorList>
    </citation>
    <scope>NUCLEOTIDE SEQUENCE [LARGE SCALE GENOMIC DNA]</scope>
</reference>
<dbReference type="Proteomes" id="UP001642540">
    <property type="component" value="Unassembled WGS sequence"/>
</dbReference>
<dbReference type="EMBL" id="CAXLJM020000004">
    <property type="protein sequence ID" value="CAL8069966.1"/>
    <property type="molecule type" value="Genomic_DNA"/>
</dbReference>